<dbReference type="InterPro" id="IPR002586">
    <property type="entry name" value="CobQ/CobB/MinD/ParA_Nub-bd_dom"/>
</dbReference>
<dbReference type="InterPro" id="IPR011698">
    <property type="entry name" value="GATase_3"/>
</dbReference>
<keyword evidence="10" id="KW-1185">Reference proteome</keyword>
<evidence type="ECO:0000313" key="10">
    <source>
        <dbReference type="Proteomes" id="UP000032360"/>
    </source>
</evidence>
<dbReference type="GO" id="GO:0005524">
    <property type="term" value="F:ATP binding"/>
    <property type="evidence" value="ECO:0007669"/>
    <property type="project" value="UniProtKB-KW"/>
</dbReference>
<dbReference type="NCBIfam" id="TIGR00379">
    <property type="entry name" value="cobB"/>
    <property type="match status" value="1"/>
</dbReference>
<evidence type="ECO:0000256" key="4">
    <source>
        <dbReference type="ARBA" id="ARBA00022840"/>
    </source>
</evidence>
<evidence type="ECO:0000256" key="6">
    <source>
        <dbReference type="ARBA" id="ARBA00022962"/>
    </source>
</evidence>
<dbReference type="PANTHER" id="PTHR43873:SF1">
    <property type="entry name" value="COBYRINATE A,C-DIAMIDE SYNTHASE"/>
    <property type="match status" value="1"/>
</dbReference>
<evidence type="ECO:0000256" key="1">
    <source>
        <dbReference type="ARBA" id="ARBA00001946"/>
    </source>
</evidence>
<evidence type="ECO:0000256" key="2">
    <source>
        <dbReference type="ARBA" id="ARBA00022598"/>
    </source>
</evidence>
<proteinExistence type="predicted"/>
<dbReference type="NCBIfam" id="NF002204">
    <property type="entry name" value="PRK01077.1"/>
    <property type="match status" value="1"/>
</dbReference>
<dbReference type="EMBL" id="JXYS01000025">
    <property type="protein sequence ID" value="KJF18102.1"/>
    <property type="molecule type" value="Genomic_DNA"/>
</dbReference>
<name>A0A0D8HK27_9ACTN</name>
<feature type="domain" description="CobB/CobQ-like glutamine amidotransferase" evidence="8">
    <location>
        <begin position="289"/>
        <end position="463"/>
    </location>
</feature>
<keyword evidence="2" id="KW-0436">Ligase</keyword>
<evidence type="ECO:0000256" key="5">
    <source>
        <dbReference type="ARBA" id="ARBA00022842"/>
    </source>
</evidence>
<dbReference type="Pfam" id="PF01656">
    <property type="entry name" value="CbiA"/>
    <property type="match status" value="1"/>
</dbReference>
<dbReference type="PROSITE" id="PS51274">
    <property type="entry name" value="GATASE_COBBQ"/>
    <property type="match status" value="1"/>
</dbReference>
<keyword evidence="5" id="KW-0460">Magnesium</keyword>
<dbReference type="Gene3D" id="3.40.50.880">
    <property type="match status" value="1"/>
</dbReference>
<dbReference type="RefSeq" id="WP_052604759.1">
    <property type="nucleotide sequence ID" value="NZ_JXYS01000025.1"/>
</dbReference>
<evidence type="ECO:0000313" key="9">
    <source>
        <dbReference type="EMBL" id="KJF18102.1"/>
    </source>
</evidence>
<dbReference type="Gene3D" id="3.40.50.300">
    <property type="entry name" value="P-loop containing nucleotide triphosphate hydrolases"/>
    <property type="match status" value="1"/>
</dbReference>
<keyword evidence="3" id="KW-0547">Nucleotide-binding</keyword>
<organism evidence="9 10">
    <name type="scientific">Acidithrix ferrooxidans</name>
    <dbReference type="NCBI Taxonomy" id="1280514"/>
    <lineage>
        <taxon>Bacteria</taxon>
        <taxon>Bacillati</taxon>
        <taxon>Actinomycetota</taxon>
        <taxon>Acidimicrobiia</taxon>
        <taxon>Acidimicrobiales</taxon>
        <taxon>Acidimicrobiaceae</taxon>
        <taxon>Acidithrix</taxon>
    </lineage>
</organism>
<dbReference type="GO" id="GO:0042242">
    <property type="term" value="F:cobyrinic acid a,c-diamide synthase activity"/>
    <property type="evidence" value="ECO:0007669"/>
    <property type="project" value="InterPro"/>
</dbReference>
<keyword evidence="4" id="KW-0067">ATP-binding</keyword>
<dbReference type="PANTHER" id="PTHR43873">
    <property type="entry name" value="COBYRINATE A,C-DIAMIDE SYNTHASE"/>
    <property type="match status" value="1"/>
</dbReference>
<protein>
    <submittedName>
        <fullName evidence="9">Cobyrinic acid A,C-diamide synthase</fullName>
    </submittedName>
</protein>
<dbReference type="SUPFAM" id="SSF52540">
    <property type="entry name" value="P-loop containing nucleoside triphosphate hydrolases"/>
    <property type="match status" value="1"/>
</dbReference>
<dbReference type="Proteomes" id="UP000032360">
    <property type="component" value="Unassembled WGS sequence"/>
</dbReference>
<evidence type="ECO:0000259" key="8">
    <source>
        <dbReference type="Pfam" id="PF07685"/>
    </source>
</evidence>
<reference evidence="9 10" key="1">
    <citation type="submission" date="2015-01" db="EMBL/GenBank/DDBJ databases">
        <title>Draft genome of the acidophilic iron oxidizer Acidithrix ferrooxidans strain Py-F3.</title>
        <authorList>
            <person name="Poehlein A."/>
            <person name="Eisen S."/>
            <person name="Schloemann M."/>
            <person name="Johnson B.D."/>
            <person name="Daniel R."/>
            <person name="Muehling M."/>
        </authorList>
    </citation>
    <scope>NUCLEOTIDE SEQUENCE [LARGE SCALE GENOMIC DNA]</scope>
    <source>
        <strain evidence="9 10">Py-F3</strain>
    </source>
</reference>
<dbReference type="InterPro" id="IPR004484">
    <property type="entry name" value="CbiA/CobB_synth"/>
</dbReference>
<gene>
    <name evidence="9" type="primary">cobB</name>
    <name evidence="9" type="ORF">AXFE_10030</name>
</gene>
<dbReference type="OrthoDB" id="9764035at2"/>
<evidence type="ECO:0000256" key="3">
    <source>
        <dbReference type="ARBA" id="ARBA00022741"/>
    </source>
</evidence>
<dbReference type="Pfam" id="PF07685">
    <property type="entry name" value="GATase_3"/>
    <property type="match status" value="1"/>
</dbReference>
<accession>A0A0D8HK27</accession>
<comment type="caution">
    <text evidence="9">The sequence shown here is derived from an EMBL/GenBank/DDBJ whole genome shotgun (WGS) entry which is preliminary data.</text>
</comment>
<dbReference type="PATRIC" id="fig|1280514.3.peg.1320"/>
<keyword evidence="6" id="KW-0315">Glutamine amidotransferase</keyword>
<comment type="cofactor">
    <cofactor evidence="1">
        <name>Mg(2+)</name>
        <dbReference type="ChEBI" id="CHEBI:18420"/>
    </cofactor>
</comment>
<dbReference type="InterPro" id="IPR029062">
    <property type="entry name" value="Class_I_gatase-like"/>
</dbReference>
<evidence type="ECO:0000259" key="7">
    <source>
        <dbReference type="Pfam" id="PF01656"/>
    </source>
</evidence>
<dbReference type="AlphaFoldDB" id="A0A0D8HK27"/>
<dbReference type="CDD" id="cd05388">
    <property type="entry name" value="CobB_N"/>
    <property type="match status" value="1"/>
</dbReference>
<dbReference type="InterPro" id="IPR027417">
    <property type="entry name" value="P-loop_NTPase"/>
</dbReference>
<dbReference type="SUPFAM" id="SSF52317">
    <property type="entry name" value="Class I glutamine amidotransferase-like"/>
    <property type="match status" value="1"/>
</dbReference>
<dbReference type="STRING" id="1280514.AXFE_10030"/>
<feature type="domain" description="CobQ/CobB/MinD/ParA nucleotide binding" evidence="7">
    <location>
        <begin position="16"/>
        <end position="217"/>
    </location>
</feature>
<sequence>MTQETKIPDNDFRSFLIAGSASGVGKTSISIGIMALLKKAGYRVGAAKVGPDFIDPSYHQIATGRPSYNLDSFMTGRDGVSTSFYRACEDNDVVVVEGVMGLFDGSDKLGIDEKTIKGDPPRLGSHHSTYEISKILNLPIVLVLDGRGQSQSIGAQASGFIEHARKASGDSNIIGVIVNKTKSSRHQQLMDGAFSNLGIRCFGHIPYGSLPNLESRHLGLIPALERLEMVATQIDQIADRLSQSIDIEEILEKSTSVARPSQLRLKEKALGAHLAAPRSLAPRSKPLPIAMTIGAAFSFMYQENIDLINEAGGQIVPFDPSREAFPKDAVGLIASGGFPQLYPREITNSAGLSLELQRRHLDGMPIWAECGGLMWLTQAIDEIPSIGLLDCKCAMTKKLTLGYKKATATVENLLFEAGSTIYGHEFHYSRIDVETQSLISDDSPISCFASPTLYASYLHLHLGRYPVAASRFIEAARSFQNKSTI</sequence>